<feature type="chain" id="PRO_5046725721" description="NlpC/P60 domain-containing protein" evidence="1">
    <location>
        <begin position="24"/>
        <end position="172"/>
    </location>
</feature>
<protein>
    <recommendedName>
        <fullName evidence="4">NlpC/P60 domain-containing protein</fullName>
    </recommendedName>
</protein>
<keyword evidence="3" id="KW-1185">Reference proteome</keyword>
<organism evidence="2 3">
    <name type="scientific">Saccharothrix mutabilis subsp. mutabilis</name>
    <dbReference type="NCBI Taxonomy" id="66855"/>
    <lineage>
        <taxon>Bacteria</taxon>
        <taxon>Bacillati</taxon>
        <taxon>Actinomycetota</taxon>
        <taxon>Actinomycetes</taxon>
        <taxon>Pseudonocardiales</taxon>
        <taxon>Pseudonocardiaceae</taxon>
        <taxon>Saccharothrix</taxon>
    </lineage>
</organism>
<evidence type="ECO:0000256" key="1">
    <source>
        <dbReference type="SAM" id="SignalP"/>
    </source>
</evidence>
<dbReference type="Proteomes" id="UP001500416">
    <property type="component" value="Unassembled WGS sequence"/>
</dbReference>
<dbReference type="InterPro" id="IPR038765">
    <property type="entry name" value="Papain-like_cys_pep_sf"/>
</dbReference>
<dbReference type="EMBL" id="BAAABU010000017">
    <property type="protein sequence ID" value="GAA0249106.1"/>
    <property type="molecule type" value="Genomic_DNA"/>
</dbReference>
<evidence type="ECO:0008006" key="4">
    <source>
        <dbReference type="Google" id="ProtNLM"/>
    </source>
</evidence>
<evidence type="ECO:0000313" key="2">
    <source>
        <dbReference type="EMBL" id="GAA0249106.1"/>
    </source>
</evidence>
<accession>A0ABN0UFS6</accession>
<proteinExistence type="predicted"/>
<dbReference type="RefSeq" id="WP_343936954.1">
    <property type="nucleotide sequence ID" value="NZ_BAAABU010000017.1"/>
</dbReference>
<gene>
    <name evidence="2" type="ORF">GCM10010492_56360</name>
</gene>
<dbReference type="Gene3D" id="3.90.1720.10">
    <property type="entry name" value="endopeptidase domain like (from Nostoc punctiforme)"/>
    <property type="match status" value="1"/>
</dbReference>
<reference evidence="2 3" key="1">
    <citation type="journal article" date="2019" name="Int. J. Syst. Evol. Microbiol.">
        <title>The Global Catalogue of Microorganisms (GCM) 10K type strain sequencing project: providing services to taxonomists for standard genome sequencing and annotation.</title>
        <authorList>
            <consortium name="The Broad Institute Genomics Platform"/>
            <consortium name="The Broad Institute Genome Sequencing Center for Infectious Disease"/>
            <person name="Wu L."/>
            <person name="Ma J."/>
        </authorList>
    </citation>
    <scope>NUCLEOTIDE SEQUENCE [LARGE SCALE GENOMIC DNA]</scope>
    <source>
        <strain evidence="2 3">JCM 3380</strain>
    </source>
</reference>
<dbReference type="SUPFAM" id="SSF54001">
    <property type="entry name" value="Cysteine proteinases"/>
    <property type="match status" value="1"/>
</dbReference>
<comment type="caution">
    <text evidence="2">The sequence shown here is derived from an EMBL/GenBank/DDBJ whole genome shotgun (WGS) entry which is preliminary data.</text>
</comment>
<sequence length="172" mass="18550">MHSRALVAVVACAAAFQGPVALADGPGGTISCGTTPEDRVTSRGETQVRSQSWLDERVPYSQNACHRNAYGDYRTDCSGYVSMAWGLTHSRTTVTLREVATAIPHADLQPGDALANDNHAALFVRWADEGRTEPVVREQTGPDGQPPVERKWTADTAAGYTALRYYKVVEGA</sequence>
<evidence type="ECO:0000313" key="3">
    <source>
        <dbReference type="Proteomes" id="UP001500416"/>
    </source>
</evidence>
<feature type="signal peptide" evidence="1">
    <location>
        <begin position="1"/>
        <end position="23"/>
    </location>
</feature>
<keyword evidence="1" id="KW-0732">Signal</keyword>
<name>A0ABN0UFS6_9PSEU</name>